<feature type="chain" id="PRO_5007131495" description="DUF1570 domain-containing protein" evidence="1">
    <location>
        <begin position="29"/>
        <end position="318"/>
    </location>
</feature>
<dbReference type="EMBL" id="JAJA02000001">
    <property type="protein sequence ID" value="KWS02494.1"/>
    <property type="molecule type" value="Genomic_DNA"/>
</dbReference>
<dbReference type="AlphaFoldDB" id="A0A108U4N9"/>
<dbReference type="OrthoDB" id="256673at2"/>
<evidence type="ECO:0000313" key="3">
    <source>
        <dbReference type="Proteomes" id="UP000023435"/>
    </source>
</evidence>
<accession>A0A108U4N9</accession>
<evidence type="ECO:0008006" key="4">
    <source>
        <dbReference type="Google" id="ProtNLM"/>
    </source>
</evidence>
<keyword evidence="3" id="KW-1185">Reference proteome</keyword>
<reference evidence="2 3" key="1">
    <citation type="journal article" date="2014" name="Genome Announc.">
        <title>Draft Genome Sequence of Lysobacter capsici AZ78, a Bacterium Antagonistic to Plant-Pathogenic Oomycetes.</title>
        <authorList>
            <person name="Puopolo G."/>
            <person name="Sonego P."/>
            <person name="Engelen K."/>
            <person name="Pertot I."/>
        </authorList>
    </citation>
    <scope>NUCLEOTIDE SEQUENCE [LARGE SCALE GENOMIC DNA]</scope>
    <source>
        <strain evidence="2 3">AZ78</strain>
    </source>
</reference>
<organism evidence="2 3">
    <name type="scientific">Lysobacter capsici AZ78</name>
    <dbReference type="NCBI Taxonomy" id="1444315"/>
    <lineage>
        <taxon>Bacteria</taxon>
        <taxon>Pseudomonadati</taxon>
        <taxon>Pseudomonadota</taxon>
        <taxon>Gammaproteobacteria</taxon>
        <taxon>Lysobacterales</taxon>
        <taxon>Lysobacteraceae</taxon>
        <taxon>Lysobacter</taxon>
    </lineage>
</organism>
<keyword evidence="1" id="KW-0732">Signal</keyword>
<dbReference type="Proteomes" id="UP000023435">
    <property type="component" value="Unassembled WGS sequence"/>
</dbReference>
<feature type="signal peptide" evidence="1">
    <location>
        <begin position="1"/>
        <end position="28"/>
    </location>
</feature>
<name>A0A108U4N9_9GAMM</name>
<dbReference type="RefSeq" id="WP_060410399.1">
    <property type="nucleotide sequence ID" value="NZ_JAJA02000001.1"/>
</dbReference>
<evidence type="ECO:0000256" key="1">
    <source>
        <dbReference type="SAM" id="SignalP"/>
    </source>
</evidence>
<sequence length="318" mass="35376">MRWNRPTAAWLVLAACVACGKAPEPTNASPTPAPEPAARSIVPAHAKPFETEHYTISSTTTDTATQAVAAAVESLYRAYHAFFELPADAGRARKLKLILYRDRQEFSAYNTSMPWAEAYYRMPYCHAYYSHGVANPYHWMLHEATHQLNAEVAGIAKAKWMNEGLASYFGASHLRDGVLAPGSIDTDAYPIWWVADMPLSGALQRDLDQGALIGLRDLIANTGPPISGRYLNVYYIEYWSLSHFLFHYERGKYARGYRQLLRGDGSVAAFEAAIGPLDRVQAEWYGYLLEKKAELGGEPEVGWRVPVADAANAADRRD</sequence>
<evidence type="ECO:0000313" key="2">
    <source>
        <dbReference type="EMBL" id="KWS02494.1"/>
    </source>
</evidence>
<protein>
    <recommendedName>
        <fullName evidence="4">DUF1570 domain-containing protein</fullName>
    </recommendedName>
</protein>
<gene>
    <name evidence="2" type="ORF">AZ78_0038</name>
</gene>
<proteinExistence type="predicted"/>
<dbReference type="PROSITE" id="PS51257">
    <property type="entry name" value="PROKAR_LIPOPROTEIN"/>
    <property type="match status" value="1"/>
</dbReference>
<comment type="caution">
    <text evidence="2">The sequence shown here is derived from an EMBL/GenBank/DDBJ whole genome shotgun (WGS) entry which is preliminary data.</text>
</comment>